<dbReference type="PANTHER" id="PTHR36441:SF1">
    <property type="entry name" value="DUF503 DOMAIN-CONTAINING PROTEIN"/>
    <property type="match status" value="1"/>
</dbReference>
<dbReference type="Gene3D" id="3.30.70.1120">
    <property type="entry name" value="TT1725-like"/>
    <property type="match status" value="1"/>
</dbReference>
<dbReference type="InterPro" id="IPR036746">
    <property type="entry name" value="TT1725-like_sf"/>
</dbReference>
<comment type="caution">
    <text evidence="1">The sequence shown here is derived from an EMBL/GenBank/DDBJ whole genome shotgun (WGS) entry which is preliminary data.</text>
</comment>
<reference evidence="2" key="1">
    <citation type="submission" date="2012-11" db="EMBL/GenBank/DDBJ databases">
        <authorList>
            <person name="Lucero-Rivera Y.E."/>
            <person name="Tovar-Ramirez D."/>
        </authorList>
    </citation>
    <scope>NUCLEOTIDE SEQUENCE [LARGE SCALE GENOMIC DNA]</scope>
    <source>
        <strain evidence="2">Araruama</strain>
    </source>
</reference>
<organism evidence="1 2">
    <name type="scientific">Candidatus Magnetoglobus multicellularis str. Araruama</name>
    <dbReference type="NCBI Taxonomy" id="890399"/>
    <lineage>
        <taxon>Bacteria</taxon>
        <taxon>Pseudomonadati</taxon>
        <taxon>Thermodesulfobacteriota</taxon>
        <taxon>Desulfobacteria</taxon>
        <taxon>Desulfobacterales</taxon>
        <taxon>Desulfobacteraceae</taxon>
        <taxon>Candidatus Magnetoglobus</taxon>
    </lineage>
</organism>
<dbReference type="PANTHER" id="PTHR36441">
    <property type="entry name" value="HYPOTHETICAL CYTOSOLIC PROTEIN"/>
    <property type="match status" value="1"/>
</dbReference>
<evidence type="ECO:0000313" key="1">
    <source>
        <dbReference type="EMBL" id="ETR72112.1"/>
    </source>
</evidence>
<accession>A0A1V1PB32</accession>
<dbReference type="InterPro" id="IPR007546">
    <property type="entry name" value="DUF503"/>
</dbReference>
<dbReference type="Pfam" id="PF04456">
    <property type="entry name" value="DUF503"/>
    <property type="match status" value="1"/>
</dbReference>
<proteinExistence type="predicted"/>
<dbReference type="AlphaFoldDB" id="A0A1V1PB32"/>
<dbReference type="EMBL" id="ATBP01000182">
    <property type="protein sequence ID" value="ETR72112.1"/>
    <property type="molecule type" value="Genomic_DNA"/>
</dbReference>
<sequence>MSLIIGFGKIILRLPENNTLKGKRKIIKSILGKMKNTFNVSAAEIGENDTHRKSELGFSMVGNNSAHINSKLDKLINMVDDMGMAEIVDTQIEIMHC</sequence>
<evidence type="ECO:0000313" key="2">
    <source>
        <dbReference type="Proteomes" id="UP000189670"/>
    </source>
</evidence>
<dbReference type="Proteomes" id="UP000189670">
    <property type="component" value="Unassembled WGS sequence"/>
</dbReference>
<gene>
    <name evidence="1" type="ORF">OMM_07709</name>
</gene>
<name>A0A1V1PB32_9BACT</name>
<protein>
    <submittedName>
        <fullName evidence="1">Cytoplasmic protein</fullName>
    </submittedName>
</protein>
<dbReference type="SUPFAM" id="SSF103007">
    <property type="entry name" value="Hypothetical protein TT1725"/>
    <property type="match status" value="1"/>
</dbReference>